<feature type="transmembrane region" description="Helical" evidence="1">
    <location>
        <begin position="42"/>
        <end position="65"/>
    </location>
</feature>
<keyword evidence="1" id="KW-0812">Transmembrane</keyword>
<evidence type="ECO:0000313" key="3">
    <source>
        <dbReference type="Proteomes" id="UP000656804"/>
    </source>
</evidence>
<comment type="caution">
    <text evidence="2">The sequence shown here is derived from an EMBL/GenBank/DDBJ whole genome shotgun (WGS) entry which is preliminary data.</text>
</comment>
<dbReference type="Proteomes" id="UP000656804">
    <property type="component" value="Unassembled WGS sequence"/>
</dbReference>
<evidence type="ECO:0000313" key="2">
    <source>
        <dbReference type="EMBL" id="MBF4162809.1"/>
    </source>
</evidence>
<gene>
    <name evidence="2" type="ORF">ISG29_14015</name>
</gene>
<name>A0A930V2H3_9ACTN</name>
<keyword evidence="3" id="KW-1185">Reference proteome</keyword>
<organism evidence="2 3">
    <name type="scientific">Nocardioides acrostichi</name>
    <dbReference type="NCBI Taxonomy" id="2784339"/>
    <lineage>
        <taxon>Bacteria</taxon>
        <taxon>Bacillati</taxon>
        <taxon>Actinomycetota</taxon>
        <taxon>Actinomycetes</taxon>
        <taxon>Propionibacteriales</taxon>
        <taxon>Nocardioidaceae</taxon>
        <taxon>Nocardioides</taxon>
    </lineage>
</organism>
<reference evidence="2" key="1">
    <citation type="submission" date="2020-11" db="EMBL/GenBank/DDBJ databases">
        <title>Nocardioides sp. CBS4Y-1, whole genome shotgun sequence.</title>
        <authorList>
            <person name="Tuo L."/>
        </authorList>
    </citation>
    <scope>NUCLEOTIDE SEQUENCE</scope>
    <source>
        <strain evidence="2">CBS4Y-1</strain>
    </source>
</reference>
<dbReference type="EMBL" id="JADIVZ010000007">
    <property type="protein sequence ID" value="MBF4162809.1"/>
    <property type="molecule type" value="Genomic_DNA"/>
</dbReference>
<feature type="transmembrane region" description="Helical" evidence="1">
    <location>
        <begin position="12"/>
        <end position="30"/>
    </location>
</feature>
<keyword evidence="1" id="KW-0472">Membrane</keyword>
<protein>
    <submittedName>
        <fullName evidence="2">Uncharacterized protein</fullName>
    </submittedName>
</protein>
<feature type="transmembrane region" description="Helical" evidence="1">
    <location>
        <begin position="77"/>
        <end position="100"/>
    </location>
</feature>
<accession>A0A930V2H3</accession>
<dbReference type="RefSeq" id="WP_194504070.1">
    <property type="nucleotide sequence ID" value="NZ_JADIVZ010000007.1"/>
</dbReference>
<dbReference type="AlphaFoldDB" id="A0A930V2H3"/>
<keyword evidence="1" id="KW-1133">Transmembrane helix</keyword>
<proteinExistence type="predicted"/>
<sequence>MVSVGEGSRWARPVLLALPGVTLAAAGLFHPHHLTYDTSWRWFALHVPGLLVFPLVGAALAALVSHRQDPIAWIVRLAAYVYATFYTALDVISGIGAGWVTHQLGPDVPRPEAVSQMFRIGTPLGRVGEWALLVAVLAIVVDLAVKRRIEALAGVLLVPGAWCVHLDHIFSPTGVTGMVLLGVGTALVAARQNFSPRGATESPVDAS</sequence>
<evidence type="ECO:0000256" key="1">
    <source>
        <dbReference type="SAM" id="Phobius"/>
    </source>
</evidence>